<organism evidence="1 2">
    <name type="scientific">Trifolium medium</name>
    <dbReference type="NCBI Taxonomy" id="97028"/>
    <lineage>
        <taxon>Eukaryota</taxon>
        <taxon>Viridiplantae</taxon>
        <taxon>Streptophyta</taxon>
        <taxon>Embryophyta</taxon>
        <taxon>Tracheophyta</taxon>
        <taxon>Spermatophyta</taxon>
        <taxon>Magnoliopsida</taxon>
        <taxon>eudicotyledons</taxon>
        <taxon>Gunneridae</taxon>
        <taxon>Pentapetalae</taxon>
        <taxon>rosids</taxon>
        <taxon>fabids</taxon>
        <taxon>Fabales</taxon>
        <taxon>Fabaceae</taxon>
        <taxon>Papilionoideae</taxon>
        <taxon>50 kb inversion clade</taxon>
        <taxon>NPAAA clade</taxon>
        <taxon>Hologalegina</taxon>
        <taxon>IRL clade</taxon>
        <taxon>Trifolieae</taxon>
        <taxon>Trifolium</taxon>
    </lineage>
</organism>
<proteinExistence type="predicted"/>
<evidence type="ECO:0000313" key="2">
    <source>
        <dbReference type="Proteomes" id="UP000265520"/>
    </source>
</evidence>
<feature type="non-terminal residue" evidence="1">
    <location>
        <position position="68"/>
    </location>
</feature>
<keyword evidence="2" id="KW-1185">Reference proteome</keyword>
<evidence type="ECO:0000313" key="1">
    <source>
        <dbReference type="EMBL" id="MCI93102.1"/>
    </source>
</evidence>
<dbReference type="Proteomes" id="UP000265520">
    <property type="component" value="Unassembled WGS sequence"/>
</dbReference>
<comment type="caution">
    <text evidence="1">The sequence shown here is derived from an EMBL/GenBank/DDBJ whole genome shotgun (WGS) entry which is preliminary data.</text>
</comment>
<accession>A0A392W090</accession>
<sequence length="68" mass="7561">VTAIEEAQDIGSMQLDELIGSLQTFEVAINDRSERKNKSIAFVSNTDEEEVQGEMETDESISDEIVLL</sequence>
<protein>
    <submittedName>
        <fullName evidence="1">Gag-pol polyprotein</fullName>
    </submittedName>
</protein>
<reference evidence="1 2" key="1">
    <citation type="journal article" date="2018" name="Front. Plant Sci.">
        <title>Red Clover (Trifolium pratense) and Zigzag Clover (T. medium) - A Picture of Genomic Similarities and Differences.</title>
        <authorList>
            <person name="Dluhosova J."/>
            <person name="Istvanek J."/>
            <person name="Nedelnik J."/>
            <person name="Repkova J."/>
        </authorList>
    </citation>
    <scope>NUCLEOTIDE SEQUENCE [LARGE SCALE GENOMIC DNA]</scope>
    <source>
        <strain evidence="2">cv. 10/8</strain>
        <tissue evidence="1">Leaf</tissue>
    </source>
</reference>
<dbReference type="AlphaFoldDB" id="A0A392W090"/>
<dbReference type="EMBL" id="LXQA011319446">
    <property type="protein sequence ID" value="MCI93102.1"/>
    <property type="molecule type" value="Genomic_DNA"/>
</dbReference>
<feature type="non-terminal residue" evidence="1">
    <location>
        <position position="1"/>
    </location>
</feature>
<name>A0A392W090_9FABA</name>